<dbReference type="NCBIfam" id="TIGR00604">
    <property type="entry name" value="rad3"/>
    <property type="match status" value="1"/>
</dbReference>
<feature type="region of interest" description="Disordered" evidence="11">
    <location>
        <begin position="115"/>
        <end position="157"/>
    </location>
</feature>
<keyword evidence="9" id="KW-0413">Isomerase</keyword>
<evidence type="ECO:0000256" key="2">
    <source>
        <dbReference type="ARBA" id="ARBA00022723"/>
    </source>
</evidence>
<reference evidence="13" key="1">
    <citation type="submission" date="2021-09" db="EMBL/GenBank/DDBJ databases">
        <authorList>
            <person name="Martin H S."/>
        </authorList>
    </citation>
    <scope>NUCLEOTIDE SEQUENCE</scope>
</reference>
<dbReference type="AlphaFoldDB" id="A0A8J2QD50"/>
<dbReference type="GO" id="GO:0005634">
    <property type="term" value="C:nucleus"/>
    <property type="evidence" value="ECO:0007669"/>
    <property type="project" value="UniProtKB-SubCell"/>
</dbReference>
<dbReference type="InterPro" id="IPR014013">
    <property type="entry name" value="Helic_SF1/SF2_ATP-bd_DinG/Rad3"/>
</dbReference>
<comment type="subcellular location">
    <subcellularLocation>
        <location evidence="1">Nucleus</location>
    </subcellularLocation>
</comment>
<dbReference type="CDD" id="cd18788">
    <property type="entry name" value="SF2_C_XPD"/>
    <property type="match status" value="1"/>
</dbReference>
<organism evidence="13 14">
    <name type="scientific">Danaus chrysippus</name>
    <name type="common">African queen</name>
    <dbReference type="NCBI Taxonomy" id="151541"/>
    <lineage>
        <taxon>Eukaryota</taxon>
        <taxon>Metazoa</taxon>
        <taxon>Ecdysozoa</taxon>
        <taxon>Arthropoda</taxon>
        <taxon>Hexapoda</taxon>
        <taxon>Insecta</taxon>
        <taxon>Pterygota</taxon>
        <taxon>Neoptera</taxon>
        <taxon>Endopterygota</taxon>
        <taxon>Lepidoptera</taxon>
        <taxon>Glossata</taxon>
        <taxon>Ditrysia</taxon>
        <taxon>Papilionoidea</taxon>
        <taxon>Nymphalidae</taxon>
        <taxon>Danainae</taxon>
        <taxon>Danaini</taxon>
        <taxon>Danaina</taxon>
        <taxon>Danaus</taxon>
        <taxon>Anosia</taxon>
    </lineage>
</organism>
<evidence type="ECO:0000256" key="5">
    <source>
        <dbReference type="ARBA" id="ARBA00022806"/>
    </source>
</evidence>
<dbReference type="SUPFAM" id="SSF52540">
    <property type="entry name" value="P-loop containing nucleoside triphosphate hydrolases"/>
    <property type="match status" value="1"/>
</dbReference>
<keyword evidence="4" id="KW-0378">Hydrolase</keyword>
<dbReference type="GO" id="GO:0051536">
    <property type="term" value="F:iron-sulfur cluster binding"/>
    <property type="evidence" value="ECO:0007669"/>
    <property type="project" value="UniProtKB-KW"/>
</dbReference>
<dbReference type="Pfam" id="PF13307">
    <property type="entry name" value="Helicase_C_2"/>
    <property type="match status" value="1"/>
</dbReference>
<dbReference type="PROSITE" id="PS51193">
    <property type="entry name" value="HELICASE_ATP_BIND_2"/>
    <property type="match status" value="1"/>
</dbReference>
<evidence type="ECO:0000256" key="7">
    <source>
        <dbReference type="ARBA" id="ARBA00023004"/>
    </source>
</evidence>
<evidence type="ECO:0000256" key="9">
    <source>
        <dbReference type="ARBA" id="ARBA00023235"/>
    </source>
</evidence>
<evidence type="ECO:0000259" key="12">
    <source>
        <dbReference type="PROSITE" id="PS51193"/>
    </source>
</evidence>
<keyword evidence="6" id="KW-0067">ATP-binding</keyword>
<dbReference type="GO" id="GO:0006289">
    <property type="term" value="P:nucleotide-excision repair"/>
    <property type="evidence" value="ECO:0007669"/>
    <property type="project" value="TreeGrafter"/>
</dbReference>
<accession>A0A8J2QD50</accession>
<keyword evidence="5" id="KW-0347">Helicase</keyword>
<dbReference type="InterPro" id="IPR010614">
    <property type="entry name" value="RAD3-like_helicase_DEAD"/>
</dbReference>
<evidence type="ECO:0000256" key="10">
    <source>
        <dbReference type="ARBA" id="ARBA00023242"/>
    </source>
</evidence>
<keyword evidence="2" id="KW-0479">Metal-binding</keyword>
<feature type="domain" description="Helicase ATP-binding" evidence="12">
    <location>
        <begin position="199"/>
        <end position="489"/>
    </location>
</feature>
<keyword evidence="8" id="KW-0411">Iron-sulfur</keyword>
<proteinExistence type="predicted"/>
<dbReference type="PANTHER" id="PTHR11472:SF47">
    <property type="entry name" value="FANCONI ANEMIA GROUP J PROTEIN"/>
    <property type="match status" value="1"/>
</dbReference>
<evidence type="ECO:0000313" key="14">
    <source>
        <dbReference type="Proteomes" id="UP000789524"/>
    </source>
</evidence>
<gene>
    <name evidence="13" type="ORF">DCHRY22_LOCUS1079</name>
</gene>
<keyword evidence="7" id="KW-0408">Iron</keyword>
<dbReference type="SMART" id="SM00491">
    <property type="entry name" value="HELICc2"/>
    <property type="match status" value="1"/>
</dbReference>
<dbReference type="GO" id="GO:0016818">
    <property type="term" value="F:hydrolase activity, acting on acid anhydrides, in phosphorus-containing anhydrides"/>
    <property type="evidence" value="ECO:0007669"/>
    <property type="project" value="InterPro"/>
</dbReference>
<dbReference type="Proteomes" id="UP000789524">
    <property type="component" value="Unassembled WGS sequence"/>
</dbReference>
<dbReference type="InterPro" id="IPR013020">
    <property type="entry name" value="Rad3/Chl1-like"/>
</dbReference>
<dbReference type="GO" id="GO:0005524">
    <property type="term" value="F:ATP binding"/>
    <property type="evidence" value="ECO:0007669"/>
    <property type="project" value="UniProtKB-KW"/>
</dbReference>
<evidence type="ECO:0000256" key="3">
    <source>
        <dbReference type="ARBA" id="ARBA00022741"/>
    </source>
</evidence>
<feature type="compositionally biased region" description="Pro residues" evidence="11">
    <location>
        <begin position="131"/>
        <end position="146"/>
    </location>
</feature>
<dbReference type="InterPro" id="IPR027417">
    <property type="entry name" value="P-loop_NTPase"/>
</dbReference>
<comment type="caution">
    <text evidence="13">The sequence shown here is derived from an EMBL/GenBank/DDBJ whole genome shotgun (WGS) entry which is preliminary data.</text>
</comment>
<dbReference type="GO" id="GO:1990918">
    <property type="term" value="P:double-strand break repair involved in meiotic recombination"/>
    <property type="evidence" value="ECO:0007669"/>
    <property type="project" value="TreeGrafter"/>
</dbReference>
<evidence type="ECO:0000256" key="11">
    <source>
        <dbReference type="SAM" id="MobiDB-lite"/>
    </source>
</evidence>
<dbReference type="GO" id="GO:0046872">
    <property type="term" value="F:metal ion binding"/>
    <property type="evidence" value="ECO:0007669"/>
    <property type="project" value="UniProtKB-KW"/>
</dbReference>
<evidence type="ECO:0000256" key="8">
    <source>
        <dbReference type="ARBA" id="ARBA00023014"/>
    </source>
</evidence>
<dbReference type="GO" id="GO:0003678">
    <property type="term" value="F:DNA helicase activity"/>
    <property type="evidence" value="ECO:0007669"/>
    <property type="project" value="InterPro"/>
</dbReference>
<dbReference type="Pfam" id="PF06733">
    <property type="entry name" value="DEAD_2"/>
    <property type="match status" value="1"/>
</dbReference>
<dbReference type="InterPro" id="IPR045028">
    <property type="entry name" value="DinG/Rad3-like"/>
</dbReference>
<dbReference type="EMBL" id="CAKASE010000043">
    <property type="protein sequence ID" value="CAG9559168.1"/>
    <property type="molecule type" value="Genomic_DNA"/>
</dbReference>
<keyword evidence="10" id="KW-0539">Nucleus</keyword>
<dbReference type="PANTHER" id="PTHR11472">
    <property type="entry name" value="DNA REPAIR DEAD HELICASE RAD3/XP-D SUBFAMILY MEMBER"/>
    <property type="match status" value="1"/>
</dbReference>
<dbReference type="Gene3D" id="3.40.50.300">
    <property type="entry name" value="P-loop containing nucleotide triphosphate hydrolases"/>
    <property type="match status" value="2"/>
</dbReference>
<keyword evidence="14" id="KW-1185">Reference proteome</keyword>
<evidence type="ECO:0000313" key="13">
    <source>
        <dbReference type="EMBL" id="CAG9559168.1"/>
    </source>
</evidence>
<keyword evidence="3" id="KW-0547">Nucleotide-binding</keyword>
<dbReference type="GO" id="GO:0003677">
    <property type="term" value="F:DNA binding"/>
    <property type="evidence" value="ECO:0007669"/>
    <property type="project" value="InterPro"/>
</dbReference>
<protein>
    <submittedName>
        <fullName evidence="13">(African queen) hypothetical protein</fullName>
    </submittedName>
</protein>
<dbReference type="InterPro" id="IPR006554">
    <property type="entry name" value="Helicase-like_DEXD_c2"/>
</dbReference>
<evidence type="ECO:0000256" key="1">
    <source>
        <dbReference type="ARBA" id="ARBA00004123"/>
    </source>
</evidence>
<evidence type="ECO:0000256" key="6">
    <source>
        <dbReference type="ARBA" id="ARBA00022840"/>
    </source>
</evidence>
<dbReference type="OrthoDB" id="19182at2759"/>
<evidence type="ECO:0000256" key="4">
    <source>
        <dbReference type="ARBA" id="ARBA00022801"/>
    </source>
</evidence>
<sequence>MPLLRASDHMCIEMKDDRFLDTAIIKGNAVVETHKRIRKERAKDLYSRNPQLKDIQGAEDFIATTRKDENTSEITFVRPIHVPLHRAVVLFRSACHLCGGGGGCGRLGPTLRASGSGVRAPRCHDNDTSPPLAPPPTATDPSPPNTPTRNHPYKQRHTAHDCSLIYQRYIRHGQKSIYDTPTVDVEDCYVTLSKKRKEILDDSKESDRIVGNEKKLKLDVSEAVVGVVTESHCENQMTVTKDVQCNSSSLGDGFSDKEMLENLQVQVSMMVDCSLPIIYYGARTHKQLEQVVQEFSKTVYAENALMTILSSREHSCIKDFDSSRWPSKNDMCRGCTKNQNSSDSETSCVYYDNHKILKHSTLPKAFSLDTLVSVGRKKKACPYYAARKMASVAHIVFCPYSYLIEPAIRKSMQINLENNVVIIDEGHNIEDMCREAASFTFTKLQMENALKEMKAASSFRFANNDAIDYITYLQTSLEEWCLWFANQKPLLDNQPRNEAVSEYAWDVDRFVETLNNHNIGQTQYPEFNKHAGIFCKKFRDDPRLLVGITQSTNTVIENLDTVLGYLFRNSGTCMDDYKPILVRKIETYDANYNQNWRKSNFEQKVLPESISLTLCCLNPAVLFSSVLSSRCVVLASGTLTPMTSLHSELGTRFTHTVSPPHVIPRDRVWVGSLKSGKSGEQICCTSKYTSISNVQDDLGEAVYDVCDVTPHGVLCFLPSYRVMNLLLKRWRSSRLLERLKAKKHVFIESNNMKTHMQIMKEFDNCVGTDRGALLLAVYRGKVAEGMDFKDHQARAVIAVGVPYPNKDTAVDEKMKYNDKYSKKRNLLNGREWLKIQAYRALNQAVGRVVRHIGDWGGVLLVDSRYQEPEYSEHLAKWVKEILGENHHDFNSLFTSDAGLRAFMERMKNEDI</sequence>
<name>A0A8J2QD50_9NEOP</name>
<dbReference type="InterPro" id="IPR006555">
    <property type="entry name" value="ATP-dep_Helicase_C"/>
</dbReference>
<dbReference type="SMART" id="SM00488">
    <property type="entry name" value="DEXDc2"/>
    <property type="match status" value="1"/>
</dbReference>